<keyword evidence="6" id="KW-1185">Reference proteome</keyword>
<dbReference type="PANTHER" id="PTHR43580:SF2">
    <property type="entry name" value="CYTOKINE-LIKE NUCLEAR FACTOR N-PAC"/>
    <property type="match status" value="1"/>
</dbReference>
<dbReference type="InterPro" id="IPR013328">
    <property type="entry name" value="6PGD_dom2"/>
</dbReference>
<dbReference type="Pfam" id="PF03446">
    <property type="entry name" value="NAD_binding_2"/>
    <property type="match status" value="1"/>
</dbReference>
<dbReference type="SUPFAM" id="SSF51735">
    <property type="entry name" value="NAD(P)-binding Rossmann-fold domains"/>
    <property type="match status" value="1"/>
</dbReference>
<evidence type="ECO:0000259" key="4">
    <source>
        <dbReference type="Pfam" id="PF21761"/>
    </source>
</evidence>
<dbReference type="InterPro" id="IPR048666">
    <property type="entry name" value="RedAm-like_C"/>
</dbReference>
<dbReference type="InterPro" id="IPR036291">
    <property type="entry name" value="NAD(P)-bd_dom_sf"/>
</dbReference>
<reference evidence="6" key="1">
    <citation type="journal article" date="2019" name="Int. J. Syst. Evol. Microbiol.">
        <title>The Global Catalogue of Microorganisms (GCM) 10K type strain sequencing project: providing services to taxonomists for standard genome sequencing and annotation.</title>
        <authorList>
            <consortium name="The Broad Institute Genomics Platform"/>
            <consortium name="The Broad Institute Genome Sequencing Center for Infectious Disease"/>
            <person name="Wu L."/>
            <person name="Ma J."/>
        </authorList>
    </citation>
    <scope>NUCLEOTIDE SEQUENCE [LARGE SCALE GENOMIC DNA]</scope>
    <source>
        <strain evidence="6">JCM 15313</strain>
    </source>
</reference>
<accession>A0ABP5DXN9</accession>
<evidence type="ECO:0000313" key="5">
    <source>
        <dbReference type="EMBL" id="GAA1987132.1"/>
    </source>
</evidence>
<name>A0ABP5DXN9_9ACTN</name>
<dbReference type="InterPro" id="IPR006115">
    <property type="entry name" value="6PGDH_NADP-bd"/>
</dbReference>
<dbReference type="Gene3D" id="1.10.1040.10">
    <property type="entry name" value="N-(1-d-carboxylethyl)-l-norvaline Dehydrogenase, domain 2"/>
    <property type="match status" value="1"/>
</dbReference>
<sequence length="294" mass="30721">MTETTLTPVSVIGLGAMGSALATALLKAGHSTTVWNRSAEKAEALSEQGASRAATVVEAVQASPLVIVCVLDHTIMHELLDPLGEGLAGRVLVNLTTGTPKQAREAGAWAATMKTTYLDGAIMATPPMIGQPEAFLLYSGSEQAYEAHEATLKRFGGASSYFGTDPGLASLYDIALLTSMYMSFAGFLYGAALVGTANVDATSFATFAEGVISGIVLGDMDETARQIDDGHYPDDASPLAMQAAGMQTFIKAFHDEGIDTTILEHLKGLTDRTVAAGHAEAGLASLIEQIRRHV</sequence>
<gene>
    <name evidence="5" type="ORF">GCM10009799_10860</name>
</gene>
<proteinExistence type="inferred from homology"/>
<dbReference type="InterPro" id="IPR051265">
    <property type="entry name" value="HIBADH-related_NP60_sf"/>
</dbReference>
<dbReference type="EMBL" id="BAAAPC010000004">
    <property type="protein sequence ID" value="GAA1987132.1"/>
    <property type="molecule type" value="Genomic_DNA"/>
</dbReference>
<evidence type="ECO:0000313" key="6">
    <source>
        <dbReference type="Proteomes" id="UP001501585"/>
    </source>
</evidence>
<dbReference type="Proteomes" id="UP001501585">
    <property type="component" value="Unassembled WGS sequence"/>
</dbReference>
<dbReference type="RefSeq" id="WP_344160550.1">
    <property type="nucleotide sequence ID" value="NZ_BAAAPC010000004.1"/>
</dbReference>
<dbReference type="PANTHER" id="PTHR43580">
    <property type="entry name" value="OXIDOREDUCTASE GLYR1-RELATED"/>
    <property type="match status" value="1"/>
</dbReference>
<evidence type="ECO:0000256" key="1">
    <source>
        <dbReference type="ARBA" id="ARBA00009080"/>
    </source>
</evidence>
<organism evidence="5 6">
    <name type="scientific">Nocardiopsis rhodophaea</name>
    <dbReference type="NCBI Taxonomy" id="280238"/>
    <lineage>
        <taxon>Bacteria</taxon>
        <taxon>Bacillati</taxon>
        <taxon>Actinomycetota</taxon>
        <taxon>Actinomycetes</taxon>
        <taxon>Streptosporangiales</taxon>
        <taxon>Nocardiopsidaceae</taxon>
        <taxon>Nocardiopsis</taxon>
    </lineage>
</organism>
<dbReference type="InterPro" id="IPR015815">
    <property type="entry name" value="HIBADH-related"/>
</dbReference>
<protein>
    <submittedName>
        <fullName evidence="5">NAD(P)-dependent oxidoreductase</fullName>
    </submittedName>
</protein>
<dbReference type="Pfam" id="PF21761">
    <property type="entry name" value="RedAm-like_C"/>
    <property type="match status" value="1"/>
</dbReference>
<feature type="domain" description="NADPH-dependent reductive aminase-like C-terminal" evidence="4">
    <location>
        <begin position="165"/>
        <end position="292"/>
    </location>
</feature>
<dbReference type="Gene3D" id="3.40.50.720">
    <property type="entry name" value="NAD(P)-binding Rossmann-like Domain"/>
    <property type="match status" value="1"/>
</dbReference>
<dbReference type="PIRSF" id="PIRSF000103">
    <property type="entry name" value="HIBADH"/>
    <property type="match status" value="1"/>
</dbReference>
<evidence type="ECO:0000256" key="2">
    <source>
        <dbReference type="ARBA" id="ARBA00023002"/>
    </source>
</evidence>
<evidence type="ECO:0000259" key="3">
    <source>
        <dbReference type="Pfam" id="PF03446"/>
    </source>
</evidence>
<comment type="caution">
    <text evidence="5">The sequence shown here is derived from an EMBL/GenBank/DDBJ whole genome shotgun (WGS) entry which is preliminary data.</text>
</comment>
<comment type="similarity">
    <text evidence="1">Belongs to the HIBADH-related family.</text>
</comment>
<feature type="domain" description="6-phosphogluconate dehydrogenase NADP-binding" evidence="3">
    <location>
        <begin position="9"/>
        <end position="160"/>
    </location>
</feature>
<keyword evidence="2" id="KW-0560">Oxidoreductase</keyword>